<dbReference type="InterPro" id="IPR011047">
    <property type="entry name" value="Quinoprotein_ADH-like_sf"/>
</dbReference>
<dbReference type="SUPFAM" id="SSF50998">
    <property type="entry name" value="Quinoprotein alcohol dehydrogenase-like"/>
    <property type="match status" value="1"/>
</dbReference>
<gene>
    <name evidence="3" type="ORF">PCOR1329_LOCUS30179</name>
</gene>
<dbReference type="Proteomes" id="UP001189429">
    <property type="component" value="Unassembled WGS sequence"/>
</dbReference>
<keyword evidence="4" id="KW-1185">Reference proteome</keyword>
<accession>A0ABN9SJN1</accession>
<dbReference type="InterPro" id="IPR002372">
    <property type="entry name" value="PQQ_rpt_dom"/>
</dbReference>
<dbReference type="SMART" id="SM00564">
    <property type="entry name" value="PQQ"/>
    <property type="match status" value="4"/>
</dbReference>
<evidence type="ECO:0000313" key="4">
    <source>
        <dbReference type="Proteomes" id="UP001189429"/>
    </source>
</evidence>
<evidence type="ECO:0000256" key="1">
    <source>
        <dbReference type="SAM" id="SignalP"/>
    </source>
</evidence>
<proteinExistence type="predicted"/>
<comment type="caution">
    <text evidence="3">The sequence shown here is derived from an EMBL/GenBank/DDBJ whole genome shotgun (WGS) entry which is preliminary data.</text>
</comment>
<dbReference type="Pfam" id="PF13360">
    <property type="entry name" value="PQQ_2"/>
    <property type="match status" value="1"/>
</dbReference>
<feature type="chain" id="PRO_5046767878" description="Pyrrolo-quinoline quinone repeat domain-containing protein" evidence="1">
    <location>
        <begin position="33"/>
        <end position="734"/>
    </location>
</feature>
<dbReference type="InterPro" id="IPR015943">
    <property type="entry name" value="WD40/YVTN_repeat-like_dom_sf"/>
</dbReference>
<dbReference type="EMBL" id="CAUYUJ010011536">
    <property type="protein sequence ID" value="CAK0831976.1"/>
    <property type="molecule type" value="Genomic_DNA"/>
</dbReference>
<reference evidence="3" key="1">
    <citation type="submission" date="2023-10" db="EMBL/GenBank/DDBJ databases">
        <authorList>
            <person name="Chen Y."/>
            <person name="Shah S."/>
            <person name="Dougan E. K."/>
            <person name="Thang M."/>
            <person name="Chan C."/>
        </authorList>
    </citation>
    <scope>NUCLEOTIDE SEQUENCE [LARGE SCALE GENOMIC DNA]</scope>
</reference>
<dbReference type="Gene3D" id="2.130.10.10">
    <property type="entry name" value="YVTN repeat-like/Quinoprotein amine dehydrogenase"/>
    <property type="match status" value="1"/>
</dbReference>
<evidence type="ECO:0000259" key="2">
    <source>
        <dbReference type="Pfam" id="PF13360"/>
    </source>
</evidence>
<keyword evidence="1" id="KW-0732">Signal</keyword>
<evidence type="ECO:0000313" key="3">
    <source>
        <dbReference type="EMBL" id="CAK0831976.1"/>
    </source>
</evidence>
<dbReference type="PANTHER" id="PTHR34512">
    <property type="entry name" value="CELL SURFACE PROTEIN"/>
    <property type="match status" value="1"/>
</dbReference>
<protein>
    <recommendedName>
        <fullName evidence="2">Pyrrolo-quinoline quinone repeat domain-containing protein</fullName>
    </recommendedName>
</protein>
<dbReference type="InterPro" id="IPR018391">
    <property type="entry name" value="PQQ_b-propeller_rpt"/>
</dbReference>
<feature type="domain" description="Pyrrolo-quinoline quinone repeat" evidence="2">
    <location>
        <begin position="402"/>
        <end position="553"/>
    </location>
</feature>
<organism evidence="3 4">
    <name type="scientific">Prorocentrum cordatum</name>
    <dbReference type="NCBI Taxonomy" id="2364126"/>
    <lineage>
        <taxon>Eukaryota</taxon>
        <taxon>Sar</taxon>
        <taxon>Alveolata</taxon>
        <taxon>Dinophyceae</taxon>
        <taxon>Prorocentrales</taxon>
        <taxon>Prorocentraceae</taxon>
        <taxon>Prorocentrum</taxon>
    </lineage>
</organism>
<sequence length="734" mass="79336">MHTRIRILMTMAFAASPHSLFITQLLFAPAICVQMHAGASEKFIESVTFDDSSGSRFDDTSGFDDKASRKLDEESDGMFHHGKSQSRVTVYDTAEWLALGEMNKLGVTRYKSNAIIRKKRKDGNFFWADSVNRDGANRYSGAKDLTESVSWGWHHPSSLYGTIPVGSPLIDDVMNIYLASDDAIRKFDVSGNIMWSYAPRGQLAAAPTLSTGCSSRLSATAVFDISAEEEEALRPDWIKGNGSDAEHRAKFFRDFKVGDLVKVKAGASYRADGRELYTAGDQGLISGVVPDGEGGYGRAVIEWTRTGRKSAVEFDAIQNHFVRVESARCTPMLIGSTTSGYVFAIELSTGYEVWALQGSSTIAGVKGALASKSGIVVVATNRCTDRYCYRYRNQTNVLTPGNTVVRGLNPANGVEVWSFVPEAPVWNMNPVWGPDNTVIFNDQEGSVYCLQLSTGSQLWKGDGKLGTYTEAAAVYDAGNNMVFGLGMLQYDAHLTHRAHNTGLDVGCNPYVAPGILPRCGNAAFKQGFVRAYNATSGRLQWEKVTPQPPASAVTGGLNTPRFHTRLVVTLGHNCARNSPTEILIMDPVSGHSFSMDGPTLWSGMCAGDKEGGDIRRAMGGRAVCSPGSWSAPVVDGDGDVYVGNQVGVYQRWGAPTGYGTGRRDFQLLSSLVTGVAFQDSATALADGLMAVATCTSLIVFQTANFSDEFANTTWTFPPHGYTPDFNASSAGYSR</sequence>
<dbReference type="PANTHER" id="PTHR34512:SF30">
    <property type="entry name" value="OUTER MEMBRANE PROTEIN ASSEMBLY FACTOR BAMB"/>
    <property type="match status" value="1"/>
</dbReference>
<feature type="signal peptide" evidence="1">
    <location>
        <begin position="1"/>
        <end position="32"/>
    </location>
</feature>
<name>A0ABN9SJN1_9DINO</name>